<keyword evidence="6" id="KW-0812">Transmembrane</keyword>
<dbReference type="InterPro" id="IPR000719">
    <property type="entry name" value="Prot_kinase_dom"/>
</dbReference>
<evidence type="ECO:0000256" key="1">
    <source>
        <dbReference type="ARBA" id="ARBA00022679"/>
    </source>
</evidence>
<dbReference type="PROSITE" id="PS00108">
    <property type="entry name" value="PROTEIN_KINASE_ST"/>
    <property type="match status" value="1"/>
</dbReference>
<dbReference type="EMBL" id="ANOH01000228">
    <property type="protein sequence ID" value="EMI55126.1"/>
    <property type="molecule type" value="Genomic_DNA"/>
</dbReference>
<dbReference type="Proteomes" id="UP000011885">
    <property type="component" value="Unassembled WGS sequence"/>
</dbReference>
<evidence type="ECO:0000313" key="8">
    <source>
        <dbReference type="EMBL" id="EMI55126.1"/>
    </source>
</evidence>
<proteinExistence type="predicted"/>
<evidence type="ECO:0000256" key="3">
    <source>
        <dbReference type="ARBA" id="ARBA00022777"/>
    </source>
</evidence>
<dbReference type="PANTHER" id="PTHR43289">
    <property type="entry name" value="MITOGEN-ACTIVATED PROTEIN KINASE KINASE KINASE 20-RELATED"/>
    <property type="match status" value="1"/>
</dbReference>
<dbReference type="SUPFAM" id="SSF56112">
    <property type="entry name" value="Protein kinase-like (PK-like)"/>
    <property type="match status" value="1"/>
</dbReference>
<dbReference type="InterPro" id="IPR008271">
    <property type="entry name" value="Ser/Thr_kinase_AS"/>
</dbReference>
<keyword evidence="3 8" id="KW-0418">Kinase</keyword>
<evidence type="ECO:0000256" key="6">
    <source>
        <dbReference type="SAM" id="Phobius"/>
    </source>
</evidence>
<dbReference type="Gene3D" id="1.10.510.10">
    <property type="entry name" value="Transferase(Phosphotransferase) domain 1"/>
    <property type="match status" value="1"/>
</dbReference>
<keyword evidence="2 5" id="KW-0547">Nucleotide-binding</keyword>
<evidence type="ECO:0000256" key="5">
    <source>
        <dbReference type="PROSITE-ProRule" id="PRU10141"/>
    </source>
</evidence>
<organism evidence="8 9">
    <name type="scientific">Rhodopirellula sallentina SM41</name>
    <dbReference type="NCBI Taxonomy" id="1263870"/>
    <lineage>
        <taxon>Bacteria</taxon>
        <taxon>Pseudomonadati</taxon>
        <taxon>Planctomycetota</taxon>
        <taxon>Planctomycetia</taxon>
        <taxon>Pirellulales</taxon>
        <taxon>Pirellulaceae</taxon>
        <taxon>Rhodopirellula</taxon>
    </lineage>
</organism>
<reference evidence="8 9" key="1">
    <citation type="journal article" date="2013" name="Mar. Genomics">
        <title>Expression of sulfatases in Rhodopirellula baltica and the diversity of sulfatases in the genus Rhodopirellula.</title>
        <authorList>
            <person name="Wegner C.E."/>
            <person name="Richter-Heitmann T."/>
            <person name="Klindworth A."/>
            <person name="Klockow C."/>
            <person name="Richter M."/>
            <person name="Achstetter T."/>
            <person name="Glockner F.O."/>
            <person name="Harder J."/>
        </authorList>
    </citation>
    <scope>NUCLEOTIDE SEQUENCE [LARGE SCALE GENOMIC DNA]</scope>
    <source>
        <strain evidence="8 9">SM41</strain>
    </source>
</reference>
<feature type="transmembrane region" description="Helical" evidence="6">
    <location>
        <begin position="482"/>
        <end position="501"/>
    </location>
</feature>
<dbReference type="GO" id="GO:0005524">
    <property type="term" value="F:ATP binding"/>
    <property type="evidence" value="ECO:0007669"/>
    <property type="project" value="UniProtKB-UniRule"/>
</dbReference>
<evidence type="ECO:0000256" key="4">
    <source>
        <dbReference type="ARBA" id="ARBA00022840"/>
    </source>
</evidence>
<dbReference type="Gene3D" id="3.30.200.20">
    <property type="entry name" value="Phosphorylase Kinase, domain 1"/>
    <property type="match status" value="1"/>
</dbReference>
<keyword evidence="4 5" id="KW-0067">ATP-binding</keyword>
<keyword evidence="1" id="KW-0808">Transferase</keyword>
<dbReference type="InterPro" id="IPR017441">
    <property type="entry name" value="Protein_kinase_ATP_BS"/>
</dbReference>
<keyword evidence="9" id="KW-1185">Reference proteome</keyword>
<dbReference type="PANTHER" id="PTHR43289:SF6">
    <property type="entry name" value="SERINE_THREONINE-PROTEIN KINASE NEKL-3"/>
    <property type="match status" value="1"/>
</dbReference>
<keyword evidence="6" id="KW-1133">Transmembrane helix</keyword>
<feature type="transmembrane region" description="Helical" evidence="6">
    <location>
        <begin position="402"/>
        <end position="424"/>
    </location>
</feature>
<dbReference type="Pfam" id="PF00069">
    <property type="entry name" value="Pkinase"/>
    <property type="match status" value="1"/>
</dbReference>
<sequence>MLAELIALDLDYRKQKGESPSQEEYNVRFPEHAGVVEDAFAAEKRSALPFAPPSVDRVAKLFPSLQVIELLGAGGMGAVYRARQPGLDRDVALKLLPEEFHHDARFSLRFTREARALAKLNHPNIVSVYEFGNIGEAYYFFMEHVDGTTLRNVVQSGELSPKQALAIVPQLCDALQYAHDQGVIHRDIKPENILLNRNGEVKIVDFGLSRIIGNADQTSPLTATNQVMGTPRYMAPEQYDGVHNVDHRADIYSLGVVFYELLTGEVPLGRFAPPSKKVSIDVRLDEVVLRSLEKEPRFRYQAASDVKSDLQSIANSGEVSMAVTLDADLSRPSREAISEARSGEQSGPAARMLLDRRNLMSQVQASLRPLFAWQMFQIFLGVTLIVLGAFCWTRNVDVPHRLVSGVILHVYGVAVIAAAIAVMVRIKRIDYFQPIEMVQGRVSDVQSIYLRLSPLIGFPWWLMWIPTGIAAGFDQIMHPNSLIPSLIVGCVGIGVSLWAFYHVQRAGRENRQSWKDKFAGASLRSARKQLDEIAELGIR</sequence>
<feature type="transmembrane region" description="Helical" evidence="6">
    <location>
        <begin position="370"/>
        <end position="390"/>
    </location>
</feature>
<protein>
    <submittedName>
        <fullName evidence="8">Serine/threonine protein kinase with PASTA sensor(S)</fullName>
    </submittedName>
</protein>
<dbReference type="GO" id="GO:0004674">
    <property type="term" value="F:protein serine/threonine kinase activity"/>
    <property type="evidence" value="ECO:0007669"/>
    <property type="project" value="UniProtKB-KW"/>
</dbReference>
<dbReference type="AlphaFoldDB" id="M5UB94"/>
<feature type="binding site" evidence="5">
    <location>
        <position position="94"/>
    </location>
    <ligand>
        <name>ATP</name>
        <dbReference type="ChEBI" id="CHEBI:30616"/>
    </ligand>
</feature>
<feature type="domain" description="Protein kinase" evidence="7">
    <location>
        <begin position="65"/>
        <end position="371"/>
    </location>
</feature>
<comment type="caution">
    <text evidence="8">The sequence shown here is derived from an EMBL/GenBank/DDBJ whole genome shotgun (WGS) entry which is preliminary data.</text>
</comment>
<name>M5UB94_9BACT</name>
<evidence type="ECO:0000256" key="2">
    <source>
        <dbReference type="ARBA" id="ARBA00022741"/>
    </source>
</evidence>
<dbReference type="InterPro" id="IPR011009">
    <property type="entry name" value="Kinase-like_dom_sf"/>
</dbReference>
<keyword evidence="6" id="KW-0472">Membrane</keyword>
<dbReference type="CDD" id="cd14014">
    <property type="entry name" value="STKc_PknB_like"/>
    <property type="match status" value="1"/>
</dbReference>
<evidence type="ECO:0000313" key="9">
    <source>
        <dbReference type="Proteomes" id="UP000011885"/>
    </source>
</evidence>
<keyword evidence="8" id="KW-0723">Serine/threonine-protein kinase</keyword>
<dbReference type="SMART" id="SM00220">
    <property type="entry name" value="S_TKc"/>
    <property type="match status" value="1"/>
</dbReference>
<evidence type="ECO:0000259" key="7">
    <source>
        <dbReference type="PROSITE" id="PS50011"/>
    </source>
</evidence>
<gene>
    <name evidence="8" type="ORF">RSSM_03450</name>
</gene>
<dbReference type="PATRIC" id="fig|1263870.3.peg.3670"/>
<dbReference type="PROSITE" id="PS00107">
    <property type="entry name" value="PROTEIN_KINASE_ATP"/>
    <property type="match status" value="1"/>
</dbReference>
<accession>M5UB94</accession>
<dbReference type="PROSITE" id="PS50011">
    <property type="entry name" value="PROTEIN_KINASE_DOM"/>
    <property type="match status" value="1"/>
</dbReference>